<comment type="caution">
    <text evidence="2">The sequence shown here is derived from an EMBL/GenBank/DDBJ whole genome shotgun (WGS) entry which is preliminary data.</text>
</comment>
<gene>
    <name evidence="2" type="ORF">JVT61DRAFT_8983</name>
</gene>
<evidence type="ECO:0000313" key="3">
    <source>
        <dbReference type="Proteomes" id="UP000683000"/>
    </source>
</evidence>
<protein>
    <submittedName>
        <fullName evidence="2">Uncharacterized protein</fullName>
    </submittedName>
</protein>
<feature type="chain" id="PRO_5034463143" evidence="1">
    <location>
        <begin position="21"/>
        <end position="112"/>
    </location>
</feature>
<sequence length="112" mass="12295">MFKPFVNCLCAMALAKAVLGQNIFIASPVVHTNVVAGSNITIQLGEIVRIGISMTSFLDASEYRPDLTESIRHERLWPLDGHPSLHVTVRVSRRLPWSGPAPLQRSVHPSVA</sequence>
<accession>A0A8I2YHP0</accession>
<evidence type="ECO:0000256" key="1">
    <source>
        <dbReference type="SAM" id="SignalP"/>
    </source>
</evidence>
<name>A0A8I2YHP0_9AGAM</name>
<dbReference type="Proteomes" id="UP000683000">
    <property type="component" value="Unassembled WGS sequence"/>
</dbReference>
<keyword evidence="3" id="KW-1185">Reference proteome</keyword>
<proteinExistence type="predicted"/>
<keyword evidence="1" id="KW-0732">Signal</keyword>
<organism evidence="2 3">
    <name type="scientific">Boletus reticuloceps</name>
    <dbReference type="NCBI Taxonomy" id="495285"/>
    <lineage>
        <taxon>Eukaryota</taxon>
        <taxon>Fungi</taxon>
        <taxon>Dikarya</taxon>
        <taxon>Basidiomycota</taxon>
        <taxon>Agaricomycotina</taxon>
        <taxon>Agaricomycetes</taxon>
        <taxon>Agaricomycetidae</taxon>
        <taxon>Boletales</taxon>
        <taxon>Boletineae</taxon>
        <taxon>Boletaceae</taxon>
        <taxon>Boletoideae</taxon>
        <taxon>Boletus</taxon>
    </lineage>
</organism>
<evidence type="ECO:0000313" key="2">
    <source>
        <dbReference type="EMBL" id="KAG6371967.1"/>
    </source>
</evidence>
<feature type="signal peptide" evidence="1">
    <location>
        <begin position="1"/>
        <end position="20"/>
    </location>
</feature>
<dbReference type="AlphaFoldDB" id="A0A8I2YHP0"/>
<dbReference type="EMBL" id="JAGFBS010000031">
    <property type="protein sequence ID" value="KAG6371967.1"/>
    <property type="molecule type" value="Genomic_DNA"/>
</dbReference>
<reference evidence="2" key="1">
    <citation type="submission" date="2021-03" db="EMBL/GenBank/DDBJ databases">
        <title>Evolutionary innovations through gain and loss of genes in the ectomycorrhizal Boletales.</title>
        <authorList>
            <person name="Wu G."/>
            <person name="Miyauchi S."/>
            <person name="Morin E."/>
            <person name="Yang Z.-L."/>
            <person name="Xu J."/>
            <person name="Martin F.M."/>
        </authorList>
    </citation>
    <scope>NUCLEOTIDE SEQUENCE</scope>
    <source>
        <strain evidence="2">BR01</strain>
    </source>
</reference>